<accession>A0A2A8CYV7</accession>
<dbReference type="AlphaFoldDB" id="A0A2A8CYV7"/>
<sequence>MSGMEVISHTSKYLPACFVCCVLLLGGYGAEDSLGQADPVSPERDTVVVADRPPRMIGGMKALRAQVNYPDSARRQGIEGRVFVQFIVTTEGKPVDIKVVRGLHGALDQAAINAVGKMKFDPGLLNGEPTNVVMSLPVTFELDR</sequence>
<dbReference type="EMBL" id="PDEQ01000003">
    <property type="protein sequence ID" value="PEN13836.1"/>
    <property type="molecule type" value="Genomic_DNA"/>
</dbReference>
<evidence type="ECO:0000313" key="11">
    <source>
        <dbReference type="EMBL" id="PEN13836.1"/>
    </source>
</evidence>
<dbReference type="PANTHER" id="PTHR33446:SF2">
    <property type="entry name" value="PROTEIN TONB"/>
    <property type="match status" value="1"/>
</dbReference>
<reference evidence="11 12" key="1">
    <citation type="submission" date="2017-10" db="EMBL/GenBank/DDBJ databases">
        <title>Draft genome of Longibacter Salinarum.</title>
        <authorList>
            <person name="Goh K.M."/>
            <person name="Shamsir M.S."/>
            <person name="Lim S.W."/>
        </authorList>
    </citation>
    <scope>NUCLEOTIDE SEQUENCE [LARGE SCALE GENOMIC DNA]</scope>
    <source>
        <strain evidence="11 12">KCTC 52045</strain>
    </source>
</reference>
<dbReference type="PRINTS" id="PR01374">
    <property type="entry name" value="TONBPROTEIN"/>
</dbReference>
<dbReference type="PROSITE" id="PS52015">
    <property type="entry name" value="TONB_CTD"/>
    <property type="match status" value="1"/>
</dbReference>
<evidence type="ECO:0000256" key="2">
    <source>
        <dbReference type="ARBA" id="ARBA00006555"/>
    </source>
</evidence>
<dbReference type="InterPro" id="IPR006260">
    <property type="entry name" value="TonB/TolA_C"/>
</dbReference>
<comment type="caution">
    <text evidence="11">The sequence shown here is derived from an EMBL/GenBank/DDBJ whole genome shotgun (WGS) entry which is preliminary data.</text>
</comment>
<evidence type="ECO:0000256" key="3">
    <source>
        <dbReference type="ARBA" id="ARBA00022448"/>
    </source>
</evidence>
<protein>
    <recommendedName>
        <fullName evidence="10">TonB C-terminal domain-containing protein</fullName>
    </recommendedName>
</protein>
<evidence type="ECO:0000256" key="9">
    <source>
        <dbReference type="ARBA" id="ARBA00023136"/>
    </source>
</evidence>
<evidence type="ECO:0000256" key="4">
    <source>
        <dbReference type="ARBA" id="ARBA00022475"/>
    </source>
</evidence>
<keyword evidence="6" id="KW-0812">Transmembrane</keyword>
<dbReference type="SUPFAM" id="SSF74653">
    <property type="entry name" value="TolA/TonB C-terminal domain"/>
    <property type="match status" value="1"/>
</dbReference>
<dbReference type="OrthoDB" id="9812355at2"/>
<proteinExistence type="inferred from homology"/>
<dbReference type="GO" id="GO:0030288">
    <property type="term" value="C:outer membrane-bounded periplasmic space"/>
    <property type="evidence" value="ECO:0007669"/>
    <property type="project" value="InterPro"/>
</dbReference>
<keyword evidence="9" id="KW-0472">Membrane</keyword>
<keyword evidence="12" id="KW-1185">Reference proteome</keyword>
<keyword evidence="8" id="KW-1133">Transmembrane helix</keyword>
<dbReference type="GO" id="GO:0015891">
    <property type="term" value="P:siderophore transport"/>
    <property type="evidence" value="ECO:0007669"/>
    <property type="project" value="InterPro"/>
</dbReference>
<evidence type="ECO:0000256" key="7">
    <source>
        <dbReference type="ARBA" id="ARBA00022927"/>
    </source>
</evidence>
<dbReference type="GO" id="GO:0098797">
    <property type="term" value="C:plasma membrane protein complex"/>
    <property type="evidence" value="ECO:0007669"/>
    <property type="project" value="TreeGrafter"/>
</dbReference>
<dbReference type="NCBIfam" id="TIGR01352">
    <property type="entry name" value="tonB_Cterm"/>
    <property type="match status" value="1"/>
</dbReference>
<evidence type="ECO:0000256" key="5">
    <source>
        <dbReference type="ARBA" id="ARBA00022519"/>
    </source>
</evidence>
<dbReference type="GO" id="GO:0031992">
    <property type="term" value="F:energy transducer activity"/>
    <property type="evidence" value="ECO:0007669"/>
    <property type="project" value="InterPro"/>
</dbReference>
<dbReference type="Proteomes" id="UP000220102">
    <property type="component" value="Unassembled WGS sequence"/>
</dbReference>
<keyword evidence="4" id="KW-1003">Cell membrane</keyword>
<comment type="similarity">
    <text evidence="2">Belongs to the TonB family.</text>
</comment>
<evidence type="ECO:0000256" key="8">
    <source>
        <dbReference type="ARBA" id="ARBA00022989"/>
    </source>
</evidence>
<dbReference type="Pfam" id="PF03544">
    <property type="entry name" value="TonB_C"/>
    <property type="match status" value="1"/>
</dbReference>
<dbReference type="InterPro" id="IPR051045">
    <property type="entry name" value="TonB-dependent_transducer"/>
</dbReference>
<evidence type="ECO:0000256" key="1">
    <source>
        <dbReference type="ARBA" id="ARBA00004383"/>
    </source>
</evidence>
<name>A0A2A8CYV7_9BACT</name>
<keyword evidence="5" id="KW-0997">Cell inner membrane</keyword>
<gene>
    <name evidence="11" type="ORF">CRI94_07165</name>
</gene>
<dbReference type="Gene3D" id="3.30.1150.10">
    <property type="match status" value="1"/>
</dbReference>
<dbReference type="GO" id="GO:0015031">
    <property type="term" value="P:protein transport"/>
    <property type="evidence" value="ECO:0007669"/>
    <property type="project" value="UniProtKB-KW"/>
</dbReference>
<evidence type="ECO:0000259" key="10">
    <source>
        <dbReference type="PROSITE" id="PS52015"/>
    </source>
</evidence>
<dbReference type="InterPro" id="IPR003538">
    <property type="entry name" value="TonB"/>
</dbReference>
<dbReference type="GO" id="GO:0055085">
    <property type="term" value="P:transmembrane transport"/>
    <property type="evidence" value="ECO:0007669"/>
    <property type="project" value="InterPro"/>
</dbReference>
<feature type="domain" description="TonB C-terminal" evidence="10">
    <location>
        <begin position="54"/>
        <end position="144"/>
    </location>
</feature>
<keyword evidence="7" id="KW-0653">Protein transport</keyword>
<comment type="subcellular location">
    <subcellularLocation>
        <location evidence="1">Cell inner membrane</location>
        <topology evidence="1">Single-pass membrane protein</topology>
        <orientation evidence="1">Periplasmic side</orientation>
    </subcellularLocation>
</comment>
<evidence type="ECO:0000256" key="6">
    <source>
        <dbReference type="ARBA" id="ARBA00022692"/>
    </source>
</evidence>
<organism evidence="11 12">
    <name type="scientific">Longibacter salinarum</name>
    <dbReference type="NCBI Taxonomy" id="1850348"/>
    <lineage>
        <taxon>Bacteria</taxon>
        <taxon>Pseudomonadati</taxon>
        <taxon>Rhodothermota</taxon>
        <taxon>Rhodothermia</taxon>
        <taxon>Rhodothermales</taxon>
        <taxon>Salisaetaceae</taxon>
        <taxon>Longibacter</taxon>
    </lineage>
</organism>
<dbReference type="InterPro" id="IPR037682">
    <property type="entry name" value="TonB_C"/>
</dbReference>
<evidence type="ECO:0000313" key="12">
    <source>
        <dbReference type="Proteomes" id="UP000220102"/>
    </source>
</evidence>
<dbReference type="PANTHER" id="PTHR33446">
    <property type="entry name" value="PROTEIN TONB-RELATED"/>
    <property type="match status" value="1"/>
</dbReference>
<keyword evidence="3" id="KW-0813">Transport</keyword>